<proteinExistence type="predicted"/>
<gene>
    <name evidence="2" type="primary">4</name>
    <name evidence="2" type="ORF">PBI_MENDEL_4</name>
</gene>
<dbReference type="KEGG" id="vg:55612378"/>
<evidence type="ECO:0000313" key="2">
    <source>
        <dbReference type="EMBL" id="AYQ99918.1"/>
    </source>
</evidence>
<dbReference type="GeneID" id="55612378"/>
<evidence type="ECO:0000313" key="3">
    <source>
        <dbReference type="Proteomes" id="UP000267434"/>
    </source>
</evidence>
<reference evidence="3" key="1">
    <citation type="submission" date="2018-10" db="EMBL/GenBank/DDBJ databases">
        <authorList>
            <person name="Rimple P.A."/>
            <person name="Stoner T.H."/>
            <person name="Furlong K.P."/>
            <person name="Rudner A.D."/>
            <person name="Beyer A.R."/>
            <person name="Chong R.A."/>
            <person name="Edgington N.P."/>
            <person name="Freise A.C."/>
            <person name="Gibb B.P."/>
            <person name="Klyczek K.K."/>
            <person name="Swerdlow S.J."/>
            <person name="Pope W.H."/>
            <person name="Garlena R.A."/>
            <person name="Russell D.A."/>
            <person name="Jacobs-Sera D."/>
            <person name="Hatfull G.F."/>
        </authorList>
    </citation>
    <scope>NUCLEOTIDE SEQUENCE [LARGE SCALE GENOMIC DNA]</scope>
</reference>
<organism evidence="2 3">
    <name type="scientific">Arthrobacter phage Mendel</name>
    <dbReference type="NCBI Taxonomy" id="2484218"/>
    <lineage>
        <taxon>Viruses</taxon>
        <taxon>Duplodnaviria</taxon>
        <taxon>Heunggongvirae</taxon>
        <taxon>Uroviricota</taxon>
        <taxon>Caudoviricetes</taxon>
        <taxon>Anjalivirus</taxon>
        <taxon>Anjalivirus mendel</taxon>
    </lineage>
</organism>
<accession>A0A3G3M0E6</accession>
<dbReference type="Proteomes" id="UP000267434">
    <property type="component" value="Segment"/>
</dbReference>
<name>A0A3G3M0E6_9CAUD</name>
<dbReference type="RefSeq" id="YP_009842179.1">
    <property type="nucleotide sequence ID" value="NC_048740.1"/>
</dbReference>
<sequence length="45" mass="5129">MSRSCRNTRENQSLQAAAMKREAEKAAQRIEWTGNIKVYYPAAAK</sequence>
<keyword evidence="3" id="KW-1185">Reference proteome</keyword>
<feature type="compositionally biased region" description="Polar residues" evidence="1">
    <location>
        <begin position="1"/>
        <end position="14"/>
    </location>
</feature>
<dbReference type="EMBL" id="MK016500">
    <property type="protein sequence ID" value="AYQ99918.1"/>
    <property type="molecule type" value="Genomic_DNA"/>
</dbReference>
<evidence type="ECO:0000256" key="1">
    <source>
        <dbReference type="SAM" id="MobiDB-lite"/>
    </source>
</evidence>
<feature type="region of interest" description="Disordered" evidence="1">
    <location>
        <begin position="1"/>
        <end position="20"/>
    </location>
</feature>
<protein>
    <submittedName>
        <fullName evidence="2">Uncharacterized protein</fullName>
    </submittedName>
</protein>